<dbReference type="GO" id="GO:0016020">
    <property type="term" value="C:membrane"/>
    <property type="evidence" value="ECO:0007669"/>
    <property type="project" value="UniProtKB-SubCell"/>
</dbReference>
<feature type="domain" description="Ig-like" evidence="7">
    <location>
        <begin position="346"/>
        <end position="438"/>
    </location>
</feature>
<dbReference type="InterPro" id="IPR007110">
    <property type="entry name" value="Ig-like_dom"/>
</dbReference>
<dbReference type="Proteomes" id="UP000001819">
    <property type="component" value="Chromosome 2"/>
</dbReference>
<dbReference type="RefSeq" id="XP_033236598.1">
    <property type="nucleotide sequence ID" value="XM_033380707.1"/>
</dbReference>
<feature type="region of interest" description="Disordered" evidence="4">
    <location>
        <begin position="813"/>
        <end position="865"/>
    </location>
</feature>
<dbReference type="InterPro" id="IPR036116">
    <property type="entry name" value="FN3_sf"/>
</dbReference>
<evidence type="ECO:0000259" key="7">
    <source>
        <dbReference type="PROSITE" id="PS50835"/>
    </source>
</evidence>
<keyword evidence="5" id="KW-1133">Transmembrane helix</keyword>
<dbReference type="AlphaFoldDB" id="A0A6I8VZU5"/>
<keyword evidence="5" id="KW-0812">Transmembrane</keyword>
<evidence type="ECO:0000313" key="11">
    <source>
        <dbReference type="RefSeq" id="XP_033236599.1"/>
    </source>
</evidence>
<dbReference type="InterPro" id="IPR003598">
    <property type="entry name" value="Ig_sub2"/>
</dbReference>
<comment type="subcellular location">
    <subcellularLocation>
        <location evidence="1">Membrane</location>
        <topology evidence="1">Single-pass membrane protein</topology>
    </subcellularLocation>
</comment>
<feature type="chain" id="PRO_5044634585" evidence="6">
    <location>
        <begin position="21"/>
        <end position="1119"/>
    </location>
</feature>
<evidence type="ECO:0000313" key="9">
    <source>
        <dbReference type="RefSeq" id="XP_033236597.1"/>
    </source>
</evidence>
<dbReference type="Pfam" id="PF13927">
    <property type="entry name" value="Ig_3"/>
    <property type="match status" value="3"/>
</dbReference>
<feature type="region of interest" description="Disordered" evidence="4">
    <location>
        <begin position="964"/>
        <end position="1070"/>
    </location>
</feature>
<proteinExistence type="predicted"/>
<keyword evidence="2 5" id="KW-0472">Membrane</keyword>
<evidence type="ECO:0000313" key="10">
    <source>
        <dbReference type="RefSeq" id="XP_033236598.1"/>
    </source>
</evidence>
<dbReference type="InterPro" id="IPR003599">
    <property type="entry name" value="Ig_sub"/>
</dbReference>
<dbReference type="InterPro" id="IPR036179">
    <property type="entry name" value="Ig-like_dom_sf"/>
</dbReference>
<reference evidence="9" key="2">
    <citation type="submission" date="2025-04" db="UniProtKB">
        <authorList>
            <consortium name="RefSeq"/>
        </authorList>
    </citation>
    <scope>IDENTIFICATION</scope>
    <source>
        <strain evidence="9">MV-25-SWS-2005</strain>
        <tissue evidence="9">Whole body</tissue>
    </source>
</reference>
<dbReference type="SUPFAM" id="SSF49265">
    <property type="entry name" value="Fibronectin type III"/>
    <property type="match status" value="1"/>
</dbReference>
<feature type="compositionally biased region" description="Low complexity" evidence="4">
    <location>
        <begin position="826"/>
        <end position="838"/>
    </location>
</feature>
<feature type="compositionally biased region" description="Low complexity" evidence="4">
    <location>
        <begin position="999"/>
        <end position="1026"/>
    </location>
</feature>
<feature type="domain" description="Ig-like" evidence="7">
    <location>
        <begin position="447"/>
        <end position="524"/>
    </location>
</feature>
<feature type="compositionally biased region" description="Polar residues" evidence="4">
    <location>
        <begin position="964"/>
        <end position="982"/>
    </location>
</feature>
<organism evidence="8 9">
    <name type="scientific">Drosophila pseudoobscura pseudoobscura</name>
    <name type="common">Fruit fly</name>
    <dbReference type="NCBI Taxonomy" id="46245"/>
    <lineage>
        <taxon>Eukaryota</taxon>
        <taxon>Metazoa</taxon>
        <taxon>Ecdysozoa</taxon>
        <taxon>Arthropoda</taxon>
        <taxon>Hexapoda</taxon>
        <taxon>Insecta</taxon>
        <taxon>Pterygota</taxon>
        <taxon>Neoptera</taxon>
        <taxon>Endopterygota</taxon>
        <taxon>Diptera</taxon>
        <taxon>Brachycera</taxon>
        <taxon>Muscomorpha</taxon>
        <taxon>Ephydroidea</taxon>
        <taxon>Drosophilidae</taxon>
        <taxon>Drosophila</taxon>
        <taxon>Sophophora</taxon>
    </lineage>
</organism>
<keyword evidence="3" id="KW-1015">Disulfide bond</keyword>
<dbReference type="RefSeq" id="XP_033236599.1">
    <property type="nucleotide sequence ID" value="XM_033380708.1"/>
</dbReference>
<evidence type="ECO:0000256" key="1">
    <source>
        <dbReference type="ARBA" id="ARBA00004167"/>
    </source>
</evidence>
<dbReference type="PROSITE" id="PS50835">
    <property type="entry name" value="IG_LIKE"/>
    <property type="match status" value="5"/>
</dbReference>
<name>A0A6I8VZU5_DROPS</name>
<dbReference type="RefSeq" id="XP_033236597.1">
    <property type="nucleotide sequence ID" value="XM_033380706.1"/>
</dbReference>
<feature type="compositionally biased region" description="Polar residues" evidence="4">
    <location>
        <begin position="746"/>
        <end position="762"/>
    </location>
</feature>
<dbReference type="KEGG" id="dpo:6897931"/>
<dbReference type="Pfam" id="PF08205">
    <property type="entry name" value="C2-set_2"/>
    <property type="match status" value="1"/>
</dbReference>
<keyword evidence="8" id="KW-1185">Reference proteome</keyword>
<dbReference type="SUPFAM" id="SSF48726">
    <property type="entry name" value="Immunoglobulin"/>
    <property type="match status" value="5"/>
</dbReference>
<sequence>MTFALMLWLIVVGAMHYTDSHEHADGFKPDGEILRVLVNSSAEIKCDVGSSLPDDKVLLVVWYKNNLPIYSYDTRGAHAGTPSHWRDEEVLENRAVFRTHKEPAELTINPVKEKDAGNFRCRVDFKLSQTRNSNVNLEVVVPPMQPNIFNERRMRIDSRAGPYEEGGSLEVTCVVYGGSPPPTVTWLMNGQLQNSVVDYTYDGTINSKLVVRNLSRIHQHAVYTCQASNFHKKYVATNITIELYLRPLLVEISFNNQPMSADRKYEIECQAIGSRPPAKITWWMGNLELHGHSQKVSEDGNVSTSVLSITPTREDHGKALSCRATNELVRNGIRETAMKLNVFFIPTLQLDLGSNLNPEDIEEGDDVYFECKVHANPAAYKVVWKHNHQIIQHNQRAGVIVSSGDLALQGVTRHQAGNYTCTASNVEGDGDSNVVELKVMYKPICRPDQKKIYGVARNEAAEIVCEVDAFPPPENFKWSFNNTAETFDMPQSGFRPHSAQGSTLTYTPVKEMDFGTIMCWADNNVGQQKEPCVFHLIAAGKPEAPTNCTVVNQTSDSLEVYCIEGFDGGMRQWFLMEIYDQHSGQLQANISAKFAALSVTGLDAGRLFRIYVYAVNGRGRSDGVALDGYTLKAAEKQTVALTSYKGSAQSPDNFELTPILSIGIFVGILVAIVCIGIGTIAALKLRSHKHQQQQKFVHPNAKFSRPGNLQIKDKISLPLSHSEEMYDEKNPDVVPYNEVDGEYKQKSATQTPSGHLSTTSEVEISCKPGSTSGGTGNIVGGASTANNSNDSGTYQSSKDDELHYAELSLNQVPATSSKKGQPCATQGQGQQQGQQGQQQGQGQGQAPGQGQGVMGGTLPHGSSMRKLLPSIPATATLQRHKPNAGGMQHPHQHAPAPTYDYDYFEEPTIYAQIDAYKTRGGATAAGSDRQMQMPLQMQMQVDTGGGGNGPGPGGVVFPPCISSPGSHGTPSTVSPGTVQMYTLPSHPGGYHTLPHNHHQQQGQGPQNSASMMQMMQQQQQQQQQQQLQHHHPAGNMPMPPSYQQHQQHQQQQQQQQQQQMVHGQMLVSSNSSGLASTTAAVASPSSSLSGLSGVGGKSYSREIVTVRTPLMYSQQESCV</sequence>
<feature type="compositionally biased region" description="Polar residues" evidence="4">
    <location>
        <begin position="813"/>
        <end position="825"/>
    </location>
</feature>
<evidence type="ECO:0000256" key="6">
    <source>
        <dbReference type="SAM" id="SignalP"/>
    </source>
</evidence>
<dbReference type="PANTHER" id="PTHR23278">
    <property type="entry name" value="SIDESTEP PROTEIN"/>
    <property type="match status" value="1"/>
</dbReference>
<dbReference type="Gene3D" id="2.60.40.10">
    <property type="entry name" value="Immunoglobulins"/>
    <property type="match status" value="5"/>
</dbReference>
<feature type="region of interest" description="Disordered" evidence="4">
    <location>
        <begin position="745"/>
        <end position="798"/>
    </location>
</feature>
<gene>
    <name evidence="9 10 11" type="primary">side-VI</name>
</gene>
<feature type="signal peptide" evidence="6">
    <location>
        <begin position="1"/>
        <end position="20"/>
    </location>
</feature>
<dbReference type="InterPro" id="IPR003961">
    <property type="entry name" value="FN3_dom"/>
</dbReference>
<evidence type="ECO:0000256" key="5">
    <source>
        <dbReference type="SAM" id="Phobius"/>
    </source>
</evidence>
<accession>A0A6I8VZU5</accession>
<feature type="compositionally biased region" description="Polar residues" evidence="4">
    <location>
        <begin position="783"/>
        <end position="796"/>
    </location>
</feature>
<reference evidence="8" key="1">
    <citation type="submission" date="2024-06" db="UniProtKB">
        <authorList>
            <consortium name="RefSeq"/>
        </authorList>
    </citation>
    <scope>NUCLEOTIDE SEQUENCE [LARGE SCALE GENOMIC DNA]</scope>
    <source>
        <strain evidence="10 11">MV-25-SWS-2005</strain>
        <strain evidence="8">MV2-25</strain>
        <tissue evidence="10 11">Whole body</tissue>
    </source>
</reference>
<dbReference type="CDD" id="cd00096">
    <property type="entry name" value="Ig"/>
    <property type="match status" value="3"/>
</dbReference>
<keyword evidence="6" id="KW-0732">Signal</keyword>
<evidence type="ECO:0000313" key="8">
    <source>
        <dbReference type="Proteomes" id="UP000001819"/>
    </source>
</evidence>
<dbReference type="SMART" id="SM00409">
    <property type="entry name" value="IG"/>
    <property type="match status" value="5"/>
</dbReference>
<dbReference type="SMART" id="SM00408">
    <property type="entry name" value="IGc2"/>
    <property type="match status" value="4"/>
</dbReference>
<evidence type="ECO:0000256" key="2">
    <source>
        <dbReference type="ARBA" id="ARBA00023136"/>
    </source>
</evidence>
<evidence type="ECO:0000256" key="4">
    <source>
        <dbReference type="SAM" id="MobiDB-lite"/>
    </source>
</evidence>
<feature type="domain" description="Ig-like" evidence="7">
    <location>
        <begin position="247"/>
        <end position="341"/>
    </location>
</feature>
<dbReference type="PANTHER" id="PTHR23278:SF19">
    <property type="entry name" value="OBSCURIN"/>
    <property type="match status" value="1"/>
</dbReference>
<feature type="compositionally biased region" description="Low complexity" evidence="4">
    <location>
        <begin position="1043"/>
        <end position="1059"/>
    </location>
</feature>
<evidence type="ECO:0000256" key="3">
    <source>
        <dbReference type="ARBA" id="ARBA00023157"/>
    </source>
</evidence>
<dbReference type="InterPro" id="IPR013162">
    <property type="entry name" value="CD80_C2-set"/>
</dbReference>
<protein>
    <submittedName>
        <fullName evidence="9 10">Uncharacterized protein side-VI</fullName>
    </submittedName>
</protein>
<dbReference type="CDD" id="cd00063">
    <property type="entry name" value="FN3"/>
    <property type="match status" value="1"/>
</dbReference>
<feature type="transmembrane region" description="Helical" evidence="5">
    <location>
        <begin position="659"/>
        <end position="683"/>
    </location>
</feature>
<feature type="domain" description="Ig-like" evidence="7">
    <location>
        <begin position="146"/>
        <end position="242"/>
    </location>
</feature>
<feature type="domain" description="Ig-like" evidence="7">
    <location>
        <begin position="29"/>
        <end position="138"/>
    </location>
</feature>
<feature type="compositionally biased region" description="Gly residues" evidence="4">
    <location>
        <begin position="839"/>
        <end position="855"/>
    </location>
</feature>
<dbReference type="InterPro" id="IPR013783">
    <property type="entry name" value="Ig-like_fold"/>
</dbReference>